<dbReference type="Pfam" id="PF13663">
    <property type="entry name" value="DUF4148"/>
    <property type="match status" value="1"/>
</dbReference>
<protein>
    <submittedName>
        <fullName evidence="3">DUF4148 domain-containing protein</fullName>
    </submittedName>
</protein>
<evidence type="ECO:0000256" key="1">
    <source>
        <dbReference type="SAM" id="MobiDB-lite"/>
    </source>
</evidence>
<evidence type="ECO:0000313" key="3">
    <source>
        <dbReference type="EMBL" id="NPT55377.1"/>
    </source>
</evidence>
<keyword evidence="2" id="KW-0732">Signal</keyword>
<proteinExistence type="predicted"/>
<feature type="compositionally biased region" description="Polar residues" evidence="1">
    <location>
        <begin position="81"/>
        <end position="106"/>
    </location>
</feature>
<dbReference type="Proteomes" id="UP000655523">
    <property type="component" value="Unassembled WGS sequence"/>
</dbReference>
<feature type="signal peptide" evidence="2">
    <location>
        <begin position="1"/>
        <end position="23"/>
    </location>
</feature>
<feature type="chain" id="PRO_5037225179" evidence="2">
    <location>
        <begin position="24"/>
        <end position="106"/>
    </location>
</feature>
<keyword evidence="4" id="KW-1185">Reference proteome</keyword>
<dbReference type="EMBL" id="WOEZ01000058">
    <property type="protein sequence ID" value="NPT55377.1"/>
    <property type="molecule type" value="Genomic_DNA"/>
</dbReference>
<reference evidence="3 4" key="1">
    <citation type="submission" date="2019-11" db="EMBL/GenBank/DDBJ databases">
        <title>Metabolism of dissolved organic matter in forest soils.</title>
        <authorList>
            <person name="Cyle K.T."/>
            <person name="Wilhelm R.C."/>
            <person name="Martinez C.E."/>
        </authorList>
    </citation>
    <scope>NUCLEOTIDE SEQUENCE [LARGE SCALE GENOMIC DNA]</scope>
    <source>
        <strain evidence="3 4">5N</strain>
    </source>
</reference>
<feature type="region of interest" description="Disordered" evidence="1">
    <location>
        <begin position="74"/>
        <end position="106"/>
    </location>
</feature>
<sequence>MMKTLVCLTLAACTLAGPLTGFAQSSPAPLTRAQVRAELLRLEQAGYNPSAGDEGDYPADILAAEAKVAAEDAQRLAAGSVGSTGQTRSSQAGASTSPLAGNSPAR</sequence>
<gene>
    <name evidence="3" type="ORF">GNZ13_12405</name>
</gene>
<comment type="caution">
    <text evidence="3">The sequence shown here is derived from an EMBL/GenBank/DDBJ whole genome shotgun (WGS) entry which is preliminary data.</text>
</comment>
<dbReference type="InterPro" id="IPR025421">
    <property type="entry name" value="DUF4148"/>
</dbReference>
<name>A0A972SHY6_9BURK</name>
<accession>A0A972SHY6</accession>
<dbReference type="AlphaFoldDB" id="A0A972SHY6"/>
<organism evidence="3 4">
    <name type="scientific">Paraburkholderia elongata</name>
    <dbReference type="NCBI Taxonomy" id="2675747"/>
    <lineage>
        <taxon>Bacteria</taxon>
        <taxon>Pseudomonadati</taxon>
        <taxon>Pseudomonadota</taxon>
        <taxon>Betaproteobacteria</taxon>
        <taxon>Burkholderiales</taxon>
        <taxon>Burkholderiaceae</taxon>
        <taxon>Paraburkholderia</taxon>
    </lineage>
</organism>
<evidence type="ECO:0000313" key="4">
    <source>
        <dbReference type="Proteomes" id="UP000655523"/>
    </source>
</evidence>
<evidence type="ECO:0000256" key="2">
    <source>
        <dbReference type="SAM" id="SignalP"/>
    </source>
</evidence>